<dbReference type="InterPro" id="IPR032830">
    <property type="entry name" value="XPB/Ssl2_N"/>
</dbReference>
<feature type="compositionally biased region" description="Basic and acidic residues" evidence="1">
    <location>
        <begin position="767"/>
        <end position="777"/>
    </location>
</feature>
<proteinExistence type="predicted"/>
<comment type="caution">
    <text evidence="3">The sequence shown here is derived from an EMBL/GenBank/DDBJ whole genome shotgun (WGS) entry which is preliminary data.</text>
</comment>
<dbReference type="Proteomes" id="UP001592528">
    <property type="component" value="Unassembled WGS sequence"/>
</dbReference>
<sequence>MKSVEALAASLAALTPDELAELLDARRVHGDTRRRTGPGPQSLDELAQRLLEDRSVGDAVGRLTAPGLQLLSAAVWLAARRHGALMPQPYWTPLEPSSRPVATEALLEFLAGDDQALRAAAERVLTELQRLALVLPADAPPDAPPDAEELALPGFVHRHLAEAMGLSRPAAQLMTEAFNAPEVHRIAAGLDLPSNRNRETAQAAVVAALGDRERMRSLIAGAPPDVAEMLQLLVQGPPLLRTHCFVPLGGYHYGAATKYQLRPGGSGDPATDWLAEHGMLVPVGPDLVELPYEVLDAAAGGRITARFDPEPPVLATGVRPVPEALPEARAAAASASRRMELLLAACAAAPPGIRKSGGLAVRDTRRLAKAIEAPEEQTRLWLDLAYNADLLGDHQEVPDGPAPRGRSRRAAVPSAPLRLLPTARYDDWLSRSPAERLVPVVATWAVIPEVLTWWPEYREETPVALVAPQDREAVPLRRELLRALASLPPGEGLGPVAAFAAETLEELVRLVGWHSPGLVTLDEDGLGRVLETLLEAEQLGVLAHGRPSPLGEAVLALLETDAADWFPCVPGVAAKDGDAYAGPLRLLREACAALLPPPQRTARFQADLTAVAAGAPSAALAELMGSAADRESEGHAVVWRFSAGSVRRALDAGMSADDLLAALREASEGALPQPLEYLVKDTGRTHGRVRVVRSACCIRSDDEALVLELSKTRVLAKLGLRRIAPTVLISTHSPSATLEALRAAGYAPVLEAESGVTVVERAPGTRAEQRMPDYDRMRRNRGRV</sequence>
<keyword evidence="3" id="KW-0547">Nucleotide-binding</keyword>
<keyword evidence="3" id="KW-0378">Hydrolase</keyword>
<protein>
    <submittedName>
        <fullName evidence="3">Helicase-associated domain-containing protein</fullName>
    </submittedName>
</protein>
<keyword evidence="4" id="KW-1185">Reference proteome</keyword>
<dbReference type="Pfam" id="PF13625">
    <property type="entry name" value="Helicase_C_3"/>
    <property type="match status" value="1"/>
</dbReference>
<dbReference type="RefSeq" id="WP_051725040.1">
    <property type="nucleotide sequence ID" value="NZ_JBHEZZ010000002.1"/>
</dbReference>
<feature type="domain" description="Helicase XPB/Ssl2 N-terminal" evidence="2">
    <location>
        <begin position="605"/>
        <end position="724"/>
    </location>
</feature>
<name>A0ABV6UGE5_9ACTN</name>
<evidence type="ECO:0000313" key="3">
    <source>
        <dbReference type="EMBL" id="MFC1400513.1"/>
    </source>
</evidence>
<accession>A0ABV6UGE5</accession>
<reference evidence="3 4" key="1">
    <citation type="submission" date="2024-09" db="EMBL/GenBank/DDBJ databases">
        <authorList>
            <person name="Lee S.D."/>
        </authorList>
    </citation>
    <scope>NUCLEOTIDE SEQUENCE [LARGE SCALE GENOMIC DNA]</scope>
    <source>
        <strain evidence="3 4">N1-5</strain>
    </source>
</reference>
<evidence type="ECO:0000259" key="2">
    <source>
        <dbReference type="Pfam" id="PF13625"/>
    </source>
</evidence>
<keyword evidence="3" id="KW-0067">ATP-binding</keyword>
<organism evidence="3 4">
    <name type="scientific">Streptacidiphilus cavernicola</name>
    <dbReference type="NCBI Taxonomy" id="3342716"/>
    <lineage>
        <taxon>Bacteria</taxon>
        <taxon>Bacillati</taxon>
        <taxon>Actinomycetota</taxon>
        <taxon>Actinomycetes</taxon>
        <taxon>Kitasatosporales</taxon>
        <taxon>Streptomycetaceae</taxon>
        <taxon>Streptacidiphilus</taxon>
    </lineage>
</organism>
<evidence type="ECO:0000313" key="4">
    <source>
        <dbReference type="Proteomes" id="UP001592528"/>
    </source>
</evidence>
<dbReference type="GO" id="GO:0004386">
    <property type="term" value="F:helicase activity"/>
    <property type="evidence" value="ECO:0007669"/>
    <property type="project" value="UniProtKB-KW"/>
</dbReference>
<evidence type="ECO:0000256" key="1">
    <source>
        <dbReference type="SAM" id="MobiDB-lite"/>
    </source>
</evidence>
<feature type="region of interest" description="Disordered" evidence="1">
    <location>
        <begin position="763"/>
        <end position="784"/>
    </location>
</feature>
<keyword evidence="3" id="KW-0347">Helicase</keyword>
<gene>
    <name evidence="3" type="ORF">ACEZDJ_04345</name>
</gene>
<dbReference type="EMBL" id="JBHEZZ010000002">
    <property type="protein sequence ID" value="MFC1400513.1"/>
    <property type="molecule type" value="Genomic_DNA"/>
</dbReference>